<name>A0ABT1Q073_9ACTN</name>
<dbReference type="Gene3D" id="2.130.10.10">
    <property type="entry name" value="YVTN repeat-like/Quinoprotein amine dehydrogenase"/>
    <property type="match status" value="1"/>
</dbReference>
<dbReference type="InterPro" id="IPR011048">
    <property type="entry name" value="Haem_d1_sf"/>
</dbReference>
<dbReference type="RefSeq" id="WP_255922261.1">
    <property type="nucleotide sequence ID" value="NZ_JANFNG010000020.1"/>
</dbReference>
<dbReference type="Pfam" id="PF10282">
    <property type="entry name" value="Lactonase"/>
    <property type="match status" value="1"/>
</dbReference>
<accession>A0ABT1Q073</accession>
<evidence type="ECO:0000256" key="2">
    <source>
        <dbReference type="SAM" id="MobiDB-lite"/>
    </source>
</evidence>
<dbReference type="EMBL" id="JANFNG010000020">
    <property type="protein sequence ID" value="MCQ4083324.1"/>
    <property type="molecule type" value="Genomic_DNA"/>
</dbReference>
<comment type="caution">
    <text evidence="3">The sequence shown here is derived from an EMBL/GenBank/DDBJ whole genome shotgun (WGS) entry which is preliminary data.</text>
</comment>
<dbReference type="InterPro" id="IPR015943">
    <property type="entry name" value="WD40/YVTN_repeat-like_dom_sf"/>
</dbReference>
<dbReference type="PANTHER" id="PTHR30344">
    <property type="entry name" value="6-PHOSPHOGLUCONOLACTONASE-RELATED"/>
    <property type="match status" value="1"/>
</dbReference>
<organism evidence="3 4">
    <name type="scientific">Streptomyces humicola</name>
    <dbReference type="NCBI Taxonomy" id="2953240"/>
    <lineage>
        <taxon>Bacteria</taxon>
        <taxon>Bacillati</taxon>
        <taxon>Actinomycetota</taxon>
        <taxon>Actinomycetes</taxon>
        <taxon>Kitasatosporales</taxon>
        <taxon>Streptomycetaceae</taxon>
        <taxon>Streptomyces</taxon>
    </lineage>
</organism>
<proteinExistence type="inferred from homology"/>
<evidence type="ECO:0000256" key="1">
    <source>
        <dbReference type="ARBA" id="ARBA00005564"/>
    </source>
</evidence>
<dbReference type="PANTHER" id="PTHR30344:SF1">
    <property type="entry name" value="6-PHOSPHOGLUCONOLACTONASE"/>
    <property type="match status" value="1"/>
</dbReference>
<feature type="compositionally biased region" description="Basic and acidic residues" evidence="2">
    <location>
        <begin position="135"/>
        <end position="149"/>
    </location>
</feature>
<dbReference type="SUPFAM" id="SSF51004">
    <property type="entry name" value="C-terminal (heme d1) domain of cytochrome cd1-nitrite reductase"/>
    <property type="match status" value="1"/>
</dbReference>
<sequence length="350" mass="36176">MAGTGRAQRAYIGSFTSAGGNGITTVAHDPQTGALTEVNRTGTVPDPSFLALSPDAAVLYAVSEQPEGGAAAISLQDPDAPRPIGATVHVQGGAPTHLCVIDGYLLTANYTSGSISVLPIGPDGGVGEPSQVLTHEGRGPHPERQEGPHAHAVVPDPSGRWILGADLGTDTVRVYALDTATGILRIHGEAALRPGTGPRHLAFHPRGHRAYVVNELRSSVTVFAWNAGTGTLTPIGSAATVSLDSSDEPNFPSEVVVSPDGRYVWVANRGHDCIAVLDLDAEGDHLELAGTTPCGGNWPRHLTLDPSGSRLYVANERSGDVTWFDVDPETGIPLLAGSVPVPAASCVVFA</sequence>
<dbReference type="InterPro" id="IPR019405">
    <property type="entry name" value="Lactonase_7-beta_prop"/>
</dbReference>
<feature type="region of interest" description="Disordered" evidence="2">
    <location>
        <begin position="130"/>
        <end position="152"/>
    </location>
</feature>
<protein>
    <submittedName>
        <fullName evidence="3">Lactonase family protein</fullName>
    </submittedName>
</protein>
<evidence type="ECO:0000313" key="4">
    <source>
        <dbReference type="Proteomes" id="UP001057702"/>
    </source>
</evidence>
<keyword evidence="4" id="KW-1185">Reference proteome</keyword>
<gene>
    <name evidence="3" type="ORF">NGB36_22640</name>
</gene>
<evidence type="ECO:0000313" key="3">
    <source>
        <dbReference type="EMBL" id="MCQ4083324.1"/>
    </source>
</evidence>
<comment type="similarity">
    <text evidence="1">Belongs to the cycloisomerase 2 family.</text>
</comment>
<dbReference type="Proteomes" id="UP001057702">
    <property type="component" value="Unassembled WGS sequence"/>
</dbReference>
<dbReference type="InterPro" id="IPR050282">
    <property type="entry name" value="Cycloisomerase_2"/>
</dbReference>
<reference evidence="3" key="1">
    <citation type="submission" date="2022-06" db="EMBL/GenBank/DDBJ databases">
        <title>Draft genome sequence of Streptomyces sp. RB6PN25 isolated from peat swamp forest in Thailand.</title>
        <authorList>
            <person name="Duangmal K."/>
            <person name="Klaysubun C."/>
        </authorList>
    </citation>
    <scope>NUCLEOTIDE SEQUENCE</scope>
    <source>
        <strain evidence="3">RB6PN25</strain>
    </source>
</reference>